<sequence>MAYRGDPNADPKEDGHIIGAPISRSPYSVLILILLASIIWHDQLFWPPSKKFEEITDKEKLDFVANISRYVEKDDMRKPFALAVDNRG</sequence>
<dbReference type="AlphaFoldDB" id="A0A2B7Y1I8"/>
<evidence type="ECO:0000313" key="2">
    <source>
        <dbReference type="Proteomes" id="UP000224634"/>
    </source>
</evidence>
<name>A0A2B7Y1I8_POLH7</name>
<dbReference type="EMBL" id="PDNA01000085">
    <property type="protein sequence ID" value="PGH15140.1"/>
    <property type="molecule type" value="Genomic_DNA"/>
</dbReference>
<organism evidence="1 2">
    <name type="scientific">Polytolypa hystricis (strain UAMH7299)</name>
    <dbReference type="NCBI Taxonomy" id="1447883"/>
    <lineage>
        <taxon>Eukaryota</taxon>
        <taxon>Fungi</taxon>
        <taxon>Dikarya</taxon>
        <taxon>Ascomycota</taxon>
        <taxon>Pezizomycotina</taxon>
        <taxon>Eurotiomycetes</taxon>
        <taxon>Eurotiomycetidae</taxon>
        <taxon>Onygenales</taxon>
        <taxon>Onygenales incertae sedis</taxon>
        <taxon>Polytolypa</taxon>
    </lineage>
</organism>
<evidence type="ECO:0000313" key="1">
    <source>
        <dbReference type="EMBL" id="PGH15140.1"/>
    </source>
</evidence>
<protein>
    <submittedName>
        <fullName evidence="1">Uncharacterized protein</fullName>
    </submittedName>
</protein>
<accession>A0A2B7Y1I8</accession>
<comment type="caution">
    <text evidence="1">The sequence shown here is derived from an EMBL/GenBank/DDBJ whole genome shotgun (WGS) entry which is preliminary data.</text>
</comment>
<dbReference type="Proteomes" id="UP000224634">
    <property type="component" value="Unassembled WGS sequence"/>
</dbReference>
<proteinExistence type="predicted"/>
<keyword evidence="2" id="KW-1185">Reference proteome</keyword>
<gene>
    <name evidence="1" type="ORF">AJ80_05650</name>
</gene>
<reference evidence="1 2" key="1">
    <citation type="submission" date="2017-10" db="EMBL/GenBank/DDBJ databases">
        <title>Comparative genomics in systemic dimorphic fungi from Ajellomycetaceae.</title>
        <authorList>
            <person name="Munoz J.F."/>
            <person name="Mcewen J.G."/>
            <person name="Clay O.K."/>
            <person name="Cuomo C.A."/>
        </authorList>
    </citation>
    <scope>NUCLEOTIDE SEQUENCE [LARGE SCALE GENOMIC DNA]</scope>
    <source>
        <strain evidence="1 2">UAMH7299</strain>
    </source>
</reference>